<dbReference type="OrthoDB" id="9772053at2"/>
<comment type="cofactor">
    <cofactor evidence="8">
        <name>a divalent metal cation</name>
        <dbReference type="ChEBI" id="CHEBI:60240"/>
    </cofactor>
    <text evidence="8">Binds 2 divalent metal cations per subunit.</text>
</comment>
<feature type="binding site" evidence="8">
    <location>
        <position position="208"/>
    </location>
    <ligand>
        <name>Zn(2+)</name>
        <dbReference type="ChEBI" id="CHEBI:29105"/>
        <label>2</label>
    </ligand>
</feature>
<feature type="active site" description="Proton acceptor" evidence="7">
    <location>
        <position position="207"/>
    </location>
</feature>
<comment type="similarity">
    <text evidence="1 6">Belongs to the peptidase M42 family.</text>
</comment>
<feature type="binding site" evidence="8">
    <location>
        <position position="177"/>
    </location>
    <ligand>
        <name>Zn(2+)</name>
        <dbReference type="ChEBI" id="CHEBI:29105"/>
        <label>1</label>
    </ligand>
</feature>
<dbReference type="AlphaFoldDB" id="A0A660HM02"/>
<feature type="binding site" evidence="8">
    <location>
        <position position="177"/>
    </location>
    <ligand>
        <name>Zn(2+)</name>
        <dbReference type="ChEBI" id="CHEBI:29105"/>
        <label>2</label>
    </ligand>
</feature>
<evidence type="ECO:0000256" key="3">
    <source>
        <dbReference type="ARBA" id="ARBA00022670"/>
    </source>
</evidence>
<protein>
    <submittedName>
        <fullName evidence="9">Peptidase M28</fullName>
    </submittedName>
</protein>
<evidence type="ECO:0000256" key="2">
    <source>
        <dbReference type="ARBA" id="ARBA00022438"/>
    </source>
</evidence>
<dbReference type="SUPFAM" id="SSF101821">
    <property type="entry name" value="Aminopeptidase/glucanase lid domain"/>
    <property type="match status" value="1"/>
</dbReference>
<keyword evidence="3" id="KW-0645">Protease</keyword>
<dbReference type="PANTHER" id="PTHR32481:SF0">
    <property type="entry name" value="AMINOPEPTIDASE YPDE-RELATED"/>
    <property type="match status" value="1"/>
</dbReference>
<proteinExistence type="inferred from homology"/>
<evidence type="ECO:0000256" key="4">
    <source>
        <dbReference type="ARBA" id="ARBA00022723"/>
    </source>
</evidence>
<keyword evidence="10" id="KW-1185">Reference proteome</keyword>
<evidence type="ECO:0000256" key="8">
    <source>
        <dbReference type="PIRSR" id="PIRSR001123-2"/>
    </source>
</evidence>
<dbReference type="KEGG" id="pzi:CWO85_00730"/>
<accession>A0A660HM02</accession>
<evidence type="ECO:0000313" key="9">
    <source>
        <dbReference type="EMBL" id="AYJ01065.1"/>
    </source>
</evidence>
<dbReference type="InterPro" id="IPR023367">
    <property type="entry name" value="Peptidase_M42_dom2"/>
</dbReference>
<dbReference type="PIRSF" id="PIRSF001123">
    <property type="entry name" value="PepA_GA"/>
    <property type="match status" value="1"/>
</dbReference>
<feature type="binding site" evidence="8">
    <location>
        <position position="63"/>
    </location>
    <ligand>
        <name>Zn(2+)</name>
        <dbReference type="ChEBI" id="CHEBI:29105"/>
        <label>1</label>
    </ligand>
</feature>
<evidence type="ECO:0000256" key="5">
    <source>
        <dbReference type="ARBA" id="ARBA00022801"/>
    </source>
</evidence>
<dbReference type="GO" id="GO:0046872">
    <property type="term" value="F:metal ion binding"/>
    <property type="evidence" value="ECO:0007669"/>
    <property type="project" value="UniProtKB-UniRule"/>
</dbReference>
<dbReference type="EMBL" id="CP025121">
    <property type="protein sequence ID" value="AYJ01065.1"/>
    <property type="molecule type" value="Genomic_DNA"/>
</dbReference>
<dbReference type="RefSeq" id="WP_121463796.1">
    <property type="nucleotide sequence ID" value="NZ_CP025121.1"/>
</dbReference>
<evidence type="ECO:0000256" key="1">
    <source>
        <dbReference type="ARBA" id="ARBA00006272"/>
    </source>
</evidence>
<gene>
    <name evidence="9" type="ORF">CWO85_00730</name>
</gene>
<dbReference type="Gene3D" id="2.40.30.40">
    <property type="entry name" value="Peptidase M42, domain 2"/>
    <property type="match status" value="1"/>
</dbReference>
<reference evidence="9 10" key="1">
    <citation type="journal article" date="2018" name="BMC Genomics">
        <title>Comparative genome analysis of jujube witches'-broom Phytoplasma, an obligate pathogen that causes jujube witches'-broom disease.</title>
        <authorList>
            <person name="Wang J."/>
            <person name="Song L."/>
            <person name="Jiao Q."/>
            <person name="Yang S."/>
            <person name="Gao R."/>
            <person name="Lu X."/>
            <person name="Zhou G."/>
        </authorList>
    </citation>
    <scope>NUCLEOTIDE SEQUENCE [LARGE SCALE GENOMIC DNA]</scope>
    <source>
        <strain evidence="9">Jwb-nky</strain>
    </source>
</reference>
<dbReference type="SUPFAM" id="SSF53187">
    <property type="entry name" value="Zn-dependent exopeptidases"/>
    <property type="match status" value="1"/>
</dbReference>
<keyword evidence="5" id="KW-0378">Hydrolase</keyword>
<dbReference type="PANTHER" id="PTHR32481">
    <property type="entry name" value="AMINOPEPTIDASE"/>
    <property type="match status" value="1"/>
</dbReference>
<evidence type="ECO:0000256" key="7">
    <source>
        <dbReference type="PIRSR" id="PIRSR001123-1"/>
    </source>
</evidence>
<dbReference type="GO" id="GO:0006508">
    <property type="term" value="P:proteolysis"/>
    <property type="evidence" value="ECO:0007669"/>
    <property type="project" value="UniProtKB-KW"/>
</dbReference>
<keyword evidence="4 8" id="KW-0479">Metal-binding</keyword>
<dbReference type="InterPro" id="IPR008007">
    <property type="entry name" value="Peptidase_M42"/>
</dbReference>
<sequence length="353" mass="38416">MSDLLKNLKDLTMLNGISGQEKKINNYIKENIQGIVDKIEHDNLGTLIAYKGIQGPKIMLAGHVDEIGLMVTDITKEGFVKFQPIGGWLTSVMLAQKWDINTDKGVVKAITGARPPHVLSYADRCKNPDMKNLFLDLGVYNKEEVERLGVKIGDMVTPRGDFEVLANEDFIVAKALDNRVGALVVMKVLEALKNNPNQCVGAFTVQEEVGLRGAQTSTNKVKPVIAVAVDTGIADDVPGDVNASAQVLGKGPQISCYDGGLIPHKALRELIIKTARDNNIPFQEPKPTGGETDGSAIHLRNEGAATIVIGVPTRYLHSHTSVVNKKDIESTVKLLVLLVQQLDDKKVQEILFN</sequence>
<dbReference type="CDD" id="cd05656">
    <property type="entry name" value="M42_Frv"/>
    <property type="match status" value="1"/>
</dbReference>
<dbReference type="InterPro" id="IPR051464">
    <property type="entry name" value="Peptidase_M42_aminopept"/>
</dbReference>
<evidence type="ECO:0000256" key="6">
    <source>
        <dbReference type="PIRNR" id="PIRNR001123"/>
    </source>
</evidence>
<keyword evidence="2" id="KW-0031">Aminopeptidase</keyword>
<dbReference type="Pfam" id="PF05343">
    <property type="entry name" value="Peptidase_M42"/>
    <property type="match status" value="1"/>
</dbReference>
<feature type="binding site" evidence="8">
    <location>
        <position position="230"/>
    </location>
    <ligand>
        <name>Zn(2+)</name>
        <dbReference type="ChEBI" id="CHEBI:29105"/>
        <label>1</label>
    </ligand>
</feature>
<dbReference type="Proteomes" id="UP000272462">
    <property type="component" value="Chromosome"/>
</dbReference>
<evidence type="ECO:0000313" key="10">
    <source>
        <dbReference type="Proteomes" id="UP000272462"/>
    </source>
</evidence>
<name>A0A660HM02_ZIZJU</name>
<feature type="binding site" evidence="8">
    <location>
        <position position="317"/>
    </location>
    <ligand>
        <name>Zn(2+)</name>
        <dbReference type="ChEBI" id="CHEBI:29105"/>
        <label>2</label>
    </ligand>
</feature>
<dbReference type="GO" id="GO:0004177">
    <property type="term" value="F:aminopeptidase activity"/>
    <property type="evidence" value="ECO:0007669"/>
    <property type="project" value="UniProtKB-UniRule"/>
</dbReference>
<dbReference type="Gene3D" id="3.40.630.10">
    <property type="entry name" value="Zn peptidases"/>
    <property type="match status" value="1"/>
</dbReference>
<organism evidence="9 10">
    <name type="scientific">Ziziphus jujuba witches'-broom phytoplasma</name>
    <dbReference type="NCBI Taxonomy" id="135727"/>
    <lineage>
        <taxon>Bacteria</taxon>
        <taxon>Bacillati</taxon>
        <taxon>Mycoplasmatota</taxon>
        <taxon>Mollicutes</taxon>
        <taxon>Acholeplasmatales</taxon>
        <taxon>Acholeplasmataceae</taxon>
        <taxon>Candidatus Phytoplasma</taxon>
        <taxon>16SrV (Elm yellows group)</taxon>
    </lineage>
</organism>